<dbReference type="EMBL" id="CACVAQ010000104">
    <property type="protein sequence ID" value="CAA6805142.1"/>
    <property type="molecule type" value="Genomic_DNA"/>
</dbReference>
<evidence type="ECO:0000256" key="1">
    <source>
        <dbReference type="SAM" id="Phobius"/>
    </source>
</evidence>
<feature type="transmembrane region" description="Helical" evidence="1">
    <location>
        <begin position="283"/>
        <end position="307"/>
    </location>
</feature>
<dbReference type="AlphaFoldDB" id="A0A6S6S652"/>
<feature type="transmembrane region" description="Helical" evidence="1">
    <location>
        <begin position="24"/>
        <end position="46"/>
    </location>
</feature>
<organism evidence="2">
    <name type="scientific">uncultured Aureispira sp</name>
    <dbReference type="NCBI Taxonomy" id="1331704"/>
    <lineage>
        <taxon>Bacteria</taxon>
        <taxon>Pseudomonadati</taxon>
        <taxon>Bacteroidota</taxon>
        <taxon>Saprospiria</taxon>
        <taxon>Saprospirales</taxon>
        <taxon>Saprospiraceae</taxon>
        <taxon>Aureispira</taxon>
        <taxon>environmental samples</taxon>
    </lineage>
</organism>
<reference evidence="2" key="1">
    <citation type="submission" date="2020-01" db="EMBL/GenBank/DDBJ databases">
        <authorList>
            <person name="Meier V. D."/>
            <person name="Meier V D."/>
        </authorList>
    </citation>
    <scope>NUCLEOTIDE SEQUENCE</scope>
    <source>
        <strain evidence="2">HLG_WM_MAG_10</strain>
    </source>
</reference>
<feature type="transmembrane region" description="Helical" evidence="1">
    <location>
        <begin position="80"/>
        <end position="104"/>
    </location>
</feature>
<feature type="transmembrane region" description="Helical" evidence="1">
    <location>
        <begin position="52"/>
        <end position="68"/>
    </location>
</feature>
<keyword evidence="1" id="KW-0812">Transmembrane</keyword>
<feature type="transmembrane region" description="Helical" evidence="1">
    <location>
        <begin position="243"/>
        <end position="263"/>
    </location>
</feature>
<feature type="transmembrane region" description="Helical" evidence="1">
    <location>
        <begin position="181"/>
        <end position="197"/>
    </location>
</feature>
<proteinExistence type="predicted"/>
<keyword evidence="1" id="KW-0472">Membrane</keyword>
<sequence>MLTTLSQYLGFRAKQIFRILKDIGLGHLILLTPILFIAVLGLLQFILTSQPYSVAICLLIILAGSHWNRKDRFFLEQLSLPIFIVFCLDYWILCSPFMACFIFWAKWQNLLTLSIGLCLLAVIKPPYHKGVNKKRIHFFWLEWIPIEIFEWRTGLRKSTWSFSLCYLLGLGLSFYPITTPIFVFLMACAATTFFQFFENKDLLLAVNHDKKLLQKKTIGSLKLFNIGLLPHYLLFIFFNPQPIYLGVLAIVTIIAQLILVFSIAMKYKTYSFHKHKVYNSLPLAFFVACWALPFLWPIPIFMLFHFWKKAKENLIYHYA</sequence>
<feature type="transmembrane region" description="Helical" evidence="1">
    <location>
        <begin position="218"/>
        <end position="237"/>
    </location>
</feature>
<keyword evidence="1" id="KW-1133">Transmembrane helix</keyword>
<gene>
    <name evidence="2" type="ORF">HELGO_WM33788</name>
</gene>
<name>A0A6S6S652_9BACT</name>
<protein>
    <submittedName>
        <fullName evidence="2">Uncharacterized protein</fullName>
    </submittedName>
</protein>
<accession>A0A6S6S652</accession>
<evidence type="ECO:0000313" key="2">
    <source>
        <dbReference type="EMBL" id="CAA6805142.1"/>
    </source>
</evidence>